<dbReference type="OrthoDB" id="693810at2759"/>
<organism evidence="2 3">
    <name type="scientific">Zizania palustris</name>
    <name type="common">Northern wild rice</name>
    <dbReference type="NCBI Taxonomy" id="103762"/>
    <lineage>
        <taxon>Eukaryota</taxon>
        <taxon>Viridiplantae</taxon>
        <taxon>Streptophyta</taxon>
        <taxon>Embryophyta</taxon>
        <taxon>Tracheophyta</taxon>
        <taxon>Spermatophyta</taxon>
        <taxon>Magnoliopsida</taxon>
        <taxon>Liliopsida</taxon>
        <taxon>Poales</taxon>
        <taxon>Poaceae</taxon>
        <taxon>BOP clade</taxon>
        <taxon>Oryzoideae</taxon>
        <taxon>Oryzeae</taxon>
        <taxon>Zizaniinae</taxon>
        <taxon>Zizania</taxon>
    </lineage>
</organism>
<feature type="compositionally biased region" description="Basic and acidic residues" evidence="1">
    <location>
        <begin position="167"/>
        <end position="183"/>
    </location>
</feature>
<dbReference type="AlphaFoldDB" id="A0A8J6BX33"/>
<comment type="caution">
    <text evidence="2">The sequence shown here is derived from an EMBL/GenBank/DDBJ whole genome shotgun (WGS) entry which is preliminary data.</text>
</comment>
<evidence type="ECO:0000313" key="2">
    <source>
        <dbReference type="EMBL" id="KAG8097994.1"/>
    </source>
</evidence>
<evidence type="ECO:0000256" key="1">
    <source>
        <dbReference type="SAM" id="MobiDB-lite"/>
    </source>
</evidence>
<dbReference type="EMBL" id="JAAALK010000079">
    <property type="protein sequence ID" value="KAG8097994.1"/>
    <property type="molecule type" value="Genomic_DNA"/>
</dbReference>
<feature type="compositionally biased region" description="Basic residues" evidence="1">
    <location>
        <begin position="36"/>
        <end position="55"/>
    </location>
</feature>
<feature type="compositionally biased region" description="Acidic residues" evidence="1">
    <location>
        <begin position="7"/>
        <end position="21"/>
    </location>
</feature>
<proteinExistence type="predicted"/>
<feature type="compositionally biased region" description="Low complexity" evidence="1">
    <location>
        <begin position="154"/>
        <end position="166"/>
    </location>
</feature>
<reference evidence="2" key="1">
    <citation type="journal article" date="2021" name="bioRxiv">
        <title>Whole Genome Assembly and Annotation of Northern Wild Rice, Zizania palustris L., Supports a Whole Genome Duplication in the Zizania Genus.</title>
        <authorList>
            <person name="Haas M."/>
            <person name="Kono T."/>
            <person name="Macchietto M."/>
            <person name="Millas R."/>
            <person name="McGilp L."/>
            <person name="Shao M."/>
            <person name="Duquette J."/>
            <person name="Hirsch C.N."/>
            <person name="Kimball J."/>
        </authorList>
    </citation>
    <scope>NUCLEOTIDE SEQUENCE</scope>
    <source>
        <tissue evidence="2">Fresh leaf tissue</tissue>
    </source>
</reference>
<name>A0A8J6BX33_ZIZPA</name>
<protein>
    <submittedName>
        <fullName evidence="2">Uncharacterized protein</fullName>
    </submittedName>
</protein>
<accession>A0A8J6BX33</accession>
<feature type="region of interest" description="Disordered" evidence="1">
    <location>
        <begin position="1"/>
        <end position="217"/>
    </location>
</feature>
<evidence type="ECO:0000313" key="3">
    <source>
        <dbReference type="Proteomes" id="UP000729402"/>
    </source>
</evidence>
<sequence>MDVLDHTEDEEEEEAEAEAEEERQRIQCGGGGGGRGARRFGTRRQRRRASGHHRQVLLMDCVGNGKEGASEEETVPLPEYERLSQSARLPDDTDPLKSDAPPTPPPQEKQPQPIAPQAEWKAQKPAKQPPSPPRSHQQKPAAWRLIEYVRSRNKPGGPAAGCGSSDGDSKSSDGEKEAEKGGGGEEEEGSKDKKDKKKKRSSWLPDPDRRWPVQGFY</sequence>
<feature type="compositionally biased region" description="Low complexity" evidence="1">
    <location>
        <begin position="109"/>
        <end position="126"/>
    </location>
</feature>
<gene>
    <name evidence="2" type="ORF">GUJ93_ZPchr0013g35908</name>
</gene>
<dbReference type="Proteomes" id="UP000729402">
    <property type="component" value="Unassembled WGS sequence"/>
</dbReference>
<reference evidence="2" key="2">
    <citation type="submission" date="2021-02" db="EMBL/GenBank/DDBJ databases">
        <authorList>
            <person name="Kimball J.A."/>
            <person name="Haas M.W."/>
            <person name="Macchietto M."/>
            <person name="Kono T."/>
            <person name="Duquette J."/>
            <person name="Shao M."/>
        </authorList>
    </citation>
    <scope>NUCLEOTIDE SEQUENCE</scope>
    <source>
        <tissue evidence="2">Fresh leaf tissue</tissue>
    </source>
</reference>
<keyword evidence="3" id="KW-1185">Reference proteome</keyword>